<reference evidence="2 3" key="1">
    <citation type="submission" date="2019-12" db="EMBL/GenBank/DDBJ databases">
        <title>Sporaefaciens musculi gen. nov., sp. nov., a novel bacterium isolated from the caecum of an obese mouse.</title>
        <authorList>
            <person name="Rasmussen T.S."/>
            <person name="Streidl T."/>
            <person name="Hitch T.C.A."/>
            <person name="Wortmann E."/>
            <person name="Deptula P."/>
            <person name="Hansen M."/>
            <person name="Nielsen D.S."/>
            <person name="Clavel T."/>
            <person name="Vogensen F.K."/>
        </authorList>
    </citation>
    <scope>NUCLEOTIDE SEQUENCE [LARGE SCALE GENOMIC DNA]</scope>
    <source>
        <strain evidence="2 3">WCA-9-b2</strain>
    </source>
</reference>
<dbReference type="Gene3D" id="3.30.1460.30">
    <property type="entry name" value="YgaC/TfoX-N like chaperone"/>
    <property type="match status" value="1"/>
</dbReference>
<keyword evidence="3" id="KW-1185">Reference proteome</keyword>
<protein>
    <submittedName>
        <fullName evidence="2">Competence protein TfoX</fullName>
    </submittedName>
</protein>
<evidence type="ECO:0000259" key="1">
    <source>
        <dbReference type="Pfam" id="PF04993"/>
    </source>
</evidence>
<dbReference type="AlphaFoldDB" id="A0A7X3SHR6"/>
<evidence type="ECO:0000313" key="2">
    <source>
        <dbReference type="EMBL" id="MXP74351.1"/>
    </source>
</evidence>
<dbReference type="RefSeq" id="WP_159749584.1">
    <property type="nucleotide sequence ID" value="NZ_CASSPE010000009.1"/>
</dbReference>
<name>A0A7X3SHR6_9FIRM</name>
<dbReference type="InterPro" id="IPR007076">
    <property type="entry name" value="TfoX_N"/>
</dbReference>
<dbReference type="SUPFAM" id="SSF159894">
    <property type="entry name" value="YgaC/TfoX-N like"/>
    <property type="match status" value="1"/>
</dbReference>
<dbReference type="Proteomes" id="UP000460412">
    <property type="component" value="Unassembled WGS sequence"/>
</dbReference>
<proteinExistence type="predicted"/>
<feature type="domain" description="TfoX N-terminal" evidence="1">
    <location>
        <begin position="13"/>
        <end position="96"/>
    </location>
</feature>
<organism evidence="2 3">
    <name type="scientific">Sporofaciens musculi</name>
    <dbReference type="NCBI Taxonomy" id="2681861"/>
    <lineage>
        <taxon>Bacteria</taxon>
        <taxon>Bacillati</taxon>
        <taxon>Bacillota</taxon>
        <taxon>Clostridia</taxon>
        <taxon>Lachnospirales</taxon>
        <taxon>Lachnospiraceae</taxon>
        <taxon>Sporofaciens</taxon>
    </lineage>
</organism>
<dbReference type="EMBL" id="WUQX01000001">
    <property type="protein sequence ID" value="MXP74351.1"/>
    <property type="molecule type" value="Genomic_DNA"/>
</dbReference>
<comment type="caution">
    <text evidence="2">The sequence shown here is derived from an EMBL/GenBank/DDBJ whole genome shotgun (WGS) entry which is preliminary data.</text>
</comment>
<accession>A0A7X3SHR6</accession>
<sequence length="108" mass="12353">MASKIEFVEYIADQLREAGAITYRKMFGEYGIYCNGKIFGVICEDQLFLKITKAGQEIRPELPEAPPYKGAKNYFLVEDVEDAEALTKLVKATYEELPEPKPKKRKTK</sequence>
<gene>
    <name evidence="2" type="ORF">GN277_02605</name>
</gene>
<dbReference type="Pfam" id="PF04993">
    <property type="entry name" value="TfoX_N"/>
    <property type="match status" value="1"/>
</dbReference>
<evidence type="ECO:0000313" key="3">
    <source>
        <dbReference type="Proteomes" id="UP000460412"/>
    </source>
</evidence>